<feature type="domain" description="T-SNARE coiled-coil homology" evidence="2">
    <location>
        <begin position="153"/>
        <end position="215"/>
    </location>
</feature>
<dbReference type="GO" id="GO:0000149">
    <property type="term" value="F:SNARE binding"/>
    <property type="evidence" value="ECO:0007669"/>
    <property type="project" value="TreeGrafter"/>
</dbReference>
<accession>A0AAV7XGT1</accession>
<dbReference type="SMART" id="SM00397">
    <property type="entry name" value="t_SNARE"/>
    <property type="match status" value="1"/>
</dbReference>
<evidence type="ECO:0000313" key="3">
    <source>
        <dbReference type="EMBL" id="KAJ1523603.1"/>
    </source>
</evidence>
<proteinExistence type="inferred from homology"/>
<evidence type="ECO:0000256" key="1">
    <source>
        <dbReference type="ARBA" id="ARBA00009063"/>
    </source>
</evidence>
<comment type="similarity">
    <text evidence="1">Belongs to the syntaxin family.</text>
</comment>
<dbReference type="SUPFAM" id="SSF58038">
    <property type="entry name" value="SNARE fusion complex"/>
    <property type="match status" value="1"/>
</dbReference>
<dbReference type="InterPro" id="IPR010989">
    <property type="entry name" value="SNARE"/>
</dbReference>
<organism evidence="3 4">
    <name type="scientific">Megalurothrips usitatus</name>
    <name type="common">bean blossom thrips</name>
    <dbReference type="NCBI Taxonomy" id="439358"/>
    <lineage>
        <taxon>Eukaryota</taxon>
        <taxon>Metazoa</taxon>
        <taxon>Ecdysozoa</taxon>
        <taxon>Arthropoda</taxon>
        <taxon>Hexapoda</taxon>
        <taxon>Insecta</taxon>
        <taxon>Pterygota</taxon>
        <taxon>Neoptera</taxon>
        <taxon>Paraneoptera</taxon>
        <taxon>Thysanoptera</taxon>
        <taxon>Terebrantia</taxon>
        <taxon>Thripoidea</taxon>
        <taxon>Thripidae</taxon>
        <taxon>Megalurothrips</taxon>
    </lineage>
</organism>
<dbReference type="InterPro" id="IPR059001">
    <property type="entry name" value="STX17_N"/>
</dbReference>
<dbReference type="Gene3D" id="1.20.5.110">
    <property type="match status" value="1"/>
</dbReference>
<dbReference type="GO" id="GO:0006886">
    <property type="term" value="P:intracellular protein transport"/>
    <property type="evidence" value="ECO:0007669"/>
    <property type="project" value="TreeGrafter"/>
</dbReference>
<dbReference type="GO" id="GO:0005886">
    <property type="term" value="C:plasma membrane"/>
    <property type="evidence" value="ECO:0007669"/>
    <property type="project" value="TreeGrafter"/>
</dbReference>
<reference evidence="3" key="1">
    <citation type="submission" date="2022-12" db="EMBL/GenBank/DDBJ databases">
        <title>Chromosome-level genome assembly of the bean flower thrips Megalurothrips usitatus.</title>
        <authorList>
            <person name="Ma L."/>
            <person name="Liu Q."/>
            <person name="Li H."/>
            <person name="Cai W."/>
        </authorList>
    </citation>
    <scope>NUCLEOTIDE SEQUENCE</scope>
    <source>
        <strain evidence="3">Cailab_2022a</strain>
    </source>
</reference>
<keyword evidence="4" id="KW-1185">Reference proteome</keyword>
<dbReference type="PROSITE" id="PS50192">
    <property type="entry name" value="T_SNARE"/>
    <property type="match status" value="1"/>
</dbReference>
<dbReference type="Proteomes" id="UP001075354">
    <property type="component" value="Chromosome 10"/>
</dbReference>
<evidence type="ECO:0000313" key="4">
    <source>
        <dbReference type="Proteomes" id="UP001075354"/>
    </source>
</evidence>
<dbReference type="GO" id="GO:0006887">
    <property type="term" value="P:exocytosis"/>
    <property type="evidence" value="ECO:0007669"/>
    <property type="project" value="TreeGrafter"/>
</dbReference>
<dbReference type="PANTHER" id="PTHR19957">
    <property type="entry name" value="SYNTAXIN"/>
    <property type="match status" value="1"/>
</dbReference>
<dbReference type="GO" id="GO:0005484">
    <property type="term" value="F:SNAP receptor activity"/>
    <property type="evidence" value="ECO:0007669"/>
    <property type="project" value="TreeGrafter"/>
</dbReference>
<name>A0AAV7XGT1_9NEOP</name>
<evidence type="ECO:0000259" key="2">
    <source>
        <dbReference type="PROSITE" id="PS50192"/>
    </source>
</evidence>
<dbReference type="InterPro" id="IPR000727">
    <property type="entry name" value="T_SNARE_dom"/>
</dbReference>
<dbReference type="GO" id="GO:0012505">
    <property type="term" value="C:endomembrane system"/>
    <property type="evidence" value="ECO:0007669"/>
    <property type="project" value="TreeGrafter"/>
</dbReference>
<dbReference type="GO" id="GO:0048278">
    <property type="term" value="P:vesicle docking"/>
    <property type="evidence" value="ECO:0007669"/>
    <property type="project" value="TreeGrafter"/>
</dbReference>
<dbReference type="SUPFAM" id="SSF47661">
    <property type="entry name" value="t-snare proteins"/>
    <property type="match status" value="1"/>
</dbReference>
<dbReference type="Pfam" id="PF26585">
    <property type="entry name" value="STX17_N"/>
    <property type="match status" value="1"/>
</dbReference>
<dbReference type="GO" id="GO:0031201">
    <property type="term" value="C:SNARE complex"/>
    <property type="evidence" value="ECO:0007669"/>
    <property type="project" value="TreeGrafter"/>
</dbReference>
<dbReference type="GO" id="GO:0006906">
    <property type="term" value="P:vesicle fusion"/>
    <property type="evidence" value="ECO:0007669"/>
    <property type="project" value="TreeGrafter"/>
</dbReference>
<sequence length="295" mass="32891">MEQLSPTSKKRPFKLFEHSLSQFNDVVIPHRLDMMKKHRCNIEKAIQSGDYQSATREQIAAKTLVQNLKRDLSEIDALRNQVDMLDLVQFDKAIGNSRSRALLALKEYINLGDKLSFPGKMKQQTQSDDEAVTSDLKDVPHIQIFESKLPVLDKDEEEYVRSWERLNDDIQDLHTMYVDLNQMVQDQGQAVDDIEDNVNSAAESVHQGNLNLKRALRYKATTYPLLGAAIGTLVGGPVGLVIGLKAGGCAAVGGGLLGFVGGRFLKKAQVNKVFDGEHETYPKIDEDVSCKPHQS</sequence>
<dbReference type="InterPro" id="IPR045242">
    <property type="entry name" value="Syntaxin"/>
</dbReference>
<dbReference type="AlphaFoldDB" id="A0AAV7XGT1"/>
<dbReference type="EMBL" id="JAPTSV010000010">
    <property type="protein sequence ID" value="KAJ1523603.1"/>
    <property type="molecule type" value="Genomic_DNA"/>
</dbReference>
<gene>
    <name evidence="3" type="ORF">ONE63_001446</name>
</gene>
<dbReference type="PANTHER" id="PTHR19957:SF139">
    <property type="entry name" value="SYNTAXIN-17"/>
    <property type="match status" value="1"/>
</dbReference>
<protein>
    <recommendedName>
        <fullName evidence="2">t-SNARE coiled-coil homology domain-containing protein</fullName>
    </recommendedName>
</protein>
<comment type="caution">
    <text evidence="3">The sequence shown here is derived from an EMBL/GenBank/DDBJ whole genome shotgun (WGS) entry which is preliminary data.</text>
</comment>